<dbReference type="KEGG" id="vde:111244577"/>
<evidence type="ECO:0000256" key="1">
    <source>
        <dbReference type="ARBA" id="ARBA00003950"/>
    </source>
</evidence>
<dbReference type="GO" id="GO:1990592">
    <property type="term" value="P:protein K69-linked ufmylation"/>
    <property type="evidence" value="ECO:0007669"/>
    <property type="project" value="TreeGrafter"/>
</dbReference>
<dbReference type="GO" id="GO:0032434">
    <property type="term" value="P:regulation of proteasomal ubiquitin-dependent protein catabolic process"/>
    <property type="evidence" value="ECO:0007669"/>
    <property type="project" value="TreeGrafter"/>
</dbReference>
<dbReference type="AlphaFoldDB" id="A0A7M7J817"/>
<keyword evidence="13" id="KW-1185">Reference proteome</keyword>
<evidence type="ECO:0000259" key="9">
    <source>
        <dbReference type="Pfam" id="PF09743"/>
    </source>
</evidence>
<dbReference type="FunCoup" id="A0A7M7J817">
    <property type="interactions" value="2199"/>
</dbReference>
<evidence type="ECO:0000313" key="12">
    <source>
        <dbReference type="EnsemblMetazoa" id="XP_022647559"/>
    </source>
</evidence>
<feature type="domain" description="E3 UFM1-protein ligase 1-like" evidence="10">
    <location>
        <begin position="553"/>
        <end position="669"/>
    </location>
</feature>
<dbReference type="InterPro" id="IPR056580">
    <property type="entry name" value="Ufl1_dom"/>
</dbReference>
<evidence type="ECO:0000259" key="10">
    <source>
        <dbReference type="Pfam" id="PF23659"/>
    </source>
</evidence>
<keyword evidence="7" id="KW-0175">Coiled coil</keyword>
<accession>A0A7M7J817</accession>
<evidence type="ECO:0000256" key="4">
    <source>
        <dbReference type="ARBA" id="ARBA00022679"/>
    </source>
</evidence>
<feature type="compositionally biased region" description="Basic residues" evidence="8">
    <location>
        <begin position="446"/>
        <end position="457"/>
    </location>
</feature>
<organism evidence="12 13">
    <name type="scientific">Varroa destructor</name>
    <name type="common">Honeybee mite</name>
    <dbReference type="NCBI Taxonomy" id="109461"/>
    <lineage>
        <taxon>Eukaryota</taxon>
        <taxon>Metazoa</taxon>
        <taxon>Ecdysozoa</taxon>
        <taxon>Arthropoda</taxon>
        <taxon>Chelicerata</taxon>
        <taxon>Arachnida</taxon>
        <taxon>Acari</taxon>
        <taxon>Parasitiformes</taxon>
        <taxon>Mesostigmata</taxon>
        <taxon>Gamasina</taxon>
        <taxon>Dermanyssoidea</taxon>
        <taxon>Varroidae</taxon>
        <taxon>Varroa</taxon>
    </lineage>
</organism>
<dbReference type="PANTHER" id="PTHR31057">
    <property type="entry name" value="E3 UFM1-PROTEIN LIGASE 1"/>
    <property type="match status" value="1"/>
</dbReference>
<dbReference type="InterPro" id="IPR056761">
    <property type="entry name" value="Ufl1-like_C"/>
</dbReference>
<dbReference type="OMA" id="CILHASG"/>
<comment type="function">
    <text evidence="1">E3 UFM1-protein ligase that mediates ufmylation of target proteins.</text>
</comment>
<evidence type="ECO:0000256" key="7">
    <source>
        <dbReference type="SAM" id="Coils"/>
    </source>
</evidence>
<dbReference type="Pfam" id="PF25041">
    <property type="entry name" value="UFL1_C"/>
    <property type="match status" value="1"/>
</dbReference>
<evidence type="ECO:0000256" key="5">
    <source>
        <dbReference type="ARBA" id="ARBA00022786"/>
    </source>
</evidence>
<evidence type="ECO:0000256" key="2">
    <source>
        <dbReference type="ARBA" id="ARBA00010789"/>
    </source>
</evidence>
<dbReference type="PANTHER" id="PTHR31057:SF0">
    <property type="entry name" value="E3 UFM1-PROTEIN LIGASE 1"/>
    <property type="match status" value="1"/>
</dbReference>
<evidence type="ECO:0000256" key="3">
    <source>
        <dbReference type="ARBA" id="ARBA00014160"/>
    </source>
</evidence>
<reference evidence="12" key="1">
    <citation type="submission" date="2021-01" db="UniProtKB">
        <authorList>
            <consortium name="EnsemblMetazoa"/>
        </authorList>
    </citation>
    <scope>IDENTIFICATION</scope>
</reference>
<dbReference type="CTD" id="23376"/>
<dbReference type="RefSeq" id="XP_022647559.1">
    <property type="nucleotide sequence ID" value="XM_022791824.1"/>
</dbReference>
<keyword evidence="5" id="KW-0833">Ubl conjugation pathway</keyword>
<dbReference type="Proteomes" id="UP000594260">
    <property type="component" value="Unplaced"/>
</dbReference>
<feature type="domain" description="E3 UFM1-protein ligase 1-like N-terminal" evidence="9">
    <location>
        <begin position="7"/>
        <end position="280"/>
    </location>
</feature>
<dbReference type="GeneID" id="111244577"/>
<dbReference type="InterPro" id="IPR018611">
    <property type="entry name" value="Ufl1"/>
</dbReference>
<name>A0A7M7J817_VARDE</name>
<evidence type="ECO:0000256" key="6">
    <source>
        <dbReference type="ARBA" id="ARBA00030452"/>
    </source>
</evidence>
<sequence>MATSWEEVKRLAADFQRAQLTSSVQRLSDRNCIEIVKKLISMKLIDVVFTTSGKEYITPQHLHKEIKDELVVAGGRIDLSILATKLQVDLGHIENAVTELLKTERDVKLVLDQLIADSYMDQLAEEVNERLQQKGELTMADIIKCYDVPAEFLRAGLMARMGRIIKGQSEDKEVLYTEAFVTMHRYRIRGALCAVTKPIQISTLIKSYALPERIAVNIVEQLIGQKKLLGLLSGHDDRAFYVPDIYSRAQKEWVTTNFNQNGFLEYDALSRLGLGDPKTFAKNLLQDKKVLFLSSVCIDEHLLSQVESSMEEANLTGSWVDVVSMLPSQLIAYDVNEIISHVISTNKLMRSCMHIIAETVVVSNVLVESCVRSFEPLLMEKAAVDLQSGIGKLFEELERIPDEISTERKKKLAADDEETDKKEERRKKATGGKSGGGTQGRETKTKSTKRKYGKKKAGGFDDSDDDGPSTNKGGRPLGAAASQGKKAEIVFMTLKEITDNLCSLELLQGSPDELSAGIAELIERQLNLKYKQVLKSLYMSSMNASASNRRKTHNELQERISTAIAQITLYGAGLDIFNGDLKIQLTKYLLRSLCTDLVNVITVYLTAELGLPIETENPNPEQRLRMINKMGGAQKETLLKVHQNLSGNSVDQFLGNMESVYGAGVLDMMIRVDRKRDRQVMSGHKLTLTEQLTNASEPALALHLAVLVVMQTQMQKMVHFSGKFVPQMVNFLKGKVSPDLHAELCAVEELVMKDMKLEEGAEKQELKGKLRDKLNELKELVVNYKRLSESK</sequence>
<dbReference type="EnsemblMetazoa" id="XM_022791824">
    <property type="protein sequence ID" value="XP_022647559"/>
    <property type="gene ID" value="LOC111244577"/>
</dbReference>
<dbReference type="GO" id="GO:0005789">
    <property type="term" value="C:endoplasmic reticulum membrane"/>
    <property type="evidence" value="ECO:0007669"/>
    <property type="project" value="TreeGrafter"/>
</dbReference>
<evidence type="ECO:0000259" key="11">
    <source>
        <dbReference type="Pfam" id="PF25041"/>
    </source>
</evidence>
<dbReference type="GO" id="GO:0061666">
    <property type="term" value="F:UFM1 ligase activity"/>
    <property type="evidence" value="ECO:0007669"/>
    <property type="project" value="InterPro"/>
</dbReference>
<evidence type="ECO:0000313" key="13">
    <source>
        <dbReference type="Proteomes" id="UP000594260"/>
    </source>
</evidence>
<dbReference type="Pfam" id="PF09743">
    <property type="entry name" value="E3_UFM1_ligase"/>
    <property type="match status" value="1"/>
</dbReference>
<feature type="domain" description="E3 UFM1-protein ligase-like C-terminal" evidence="11">
    <location>
        <begin position="677"/>
        <end position="784"/>
    </location>
</feature>
<dbReference type="Pfam" id="PF25870">
    <property type="entry name" value="WHD_UFL1_5th"/>
    <property type="match status" value="1"/>
</dbReference>
<dbReference type="OrthoDB" id="10258297at2759"/>
<dbReference type="GO" id="GO:0034976">
    <property type="term" value="P:response to endoplasmic reticulum stress"/>
    <property type="evidence" value="ECO:0007669"/>
    <property type="project" value="TreeGrafter"/>
</dbReference>
<dbReference type="InterPro" id="IPR056579">
    <property type="entry name" value="Ufl1_N"/>
</dbReference>
<protein>
    <recommendedName>
        <fullName evidence="3">E3 UFM1-protein ligase 1 homolog</fullName>
    </recommendedName>
    <alternativeName>
        <fullName evidence="6">E3 UFM1-protein transferase 1 homolog</fullName>
    </alternativeName>
</protein>
<comment type="similarity">
    <text evidence="2">Belongs to the UFL1 family.</text>
</comment>
<evidence type="ECO:0000256" key="8">
    <source>
        <dbReference type="SAM" id="MobiDB-lite"/>
    </source>
</evidence>
<keyword evidence="4" id="KW-0808">Transferase</keyword>
<proteinExistence type="inferred from homology"/>
<dbReference type="Pfam" id="PF23659">
    <property type="entry name" value="UFL1"/>
    <property type="match status" value="1"/>
</dbReference>
<dbReference type="InParanoid" id="A0A7M7J817"/>
<feature type="region of interest" description="Disordered" evidence="8">
    <location>
        <begin position="405"/>
        <end position="480"/>
    </location>
</feature>
<feature type="coiled-coil region" evidence="7">
    <location>
        <begin position="763"/>
        <end position="790"/>
    </location>
</feature>